<accession>A0A844YY11</accession>
<gene>
    <name evidence="2" type="ORF">GRI99_04860</name>
</gene>
<dbReference type="EMBL" id="WTYV01000002">
    <property type="protein sequence ID" value="MXO70967.1"/>
    <property type="molecule type" value="Genomic_DNA"/>
</dbReference>
<organism evidence="2 3">
    <name type="scientific">Alteraurantiacibacter buctensis</name>
    <dbReference type="NCBI Taxonomy" id="1503981"/>
    <lineage>
        <taxon>Bacteria</taxon>
        <taxon>Pseudomonadati</taxon>
        <taxon>Pseudomonadota</taxon>
        <taxon>Alphaproteobacteria</taxon>
        <taxon>Sphingomonadales</taxon>
        <taxon>Erythrobacteraceae</taxon>
        <taxon>Alteraurantiacibacter</taxon>
    </lineage>
</organism>
<proteinExistence type="predicted"/>
<feature type="transmembrane region" description="Helical" evidence="1">
    <location>
        <begin position="106"/>
        <end position="131"/>
    </location>
</feature>
<reference evidence="2 3" key="1">
    <citation type="submission" date="2019-12" db="EMBL/GenBank/DDBJ databases">
        <title>Genomic-based taxomic classification of the family Erythrobacteraceae.</title>
        <authorList>
            <person name="Xu L."/>
        </authorList>
    </citation>
    <scope>NUCLEOTIDE SEQUENCE [LARGE SCALE GENOMIC DNA]</scope>
    <source>
        <strain evidence="2 3">M0322</strain>
    </source>
</reference>
<evidence type="ECO:0000313" key="2">
    <source>
        <dbReference type="EMBL" id="MXO70967.1"/>
    </source>
</evidence>
<feature type="transmembrane region" description="Helical" evidence="1">
    <location>
        <begin position="50"/>
        <end position="76"/>
    </location>
</feature>
<keyword evidence="3" id="KW-1185">Reference proteome</keyword>
<keyword evidence="1" id="KW-0812">Transmembrane</keyword>
<evidence type="ECO:0000256" key="1">
    <source>
        <dbReference type="SAM" id="Phobius"/>
    </source>
</evidence>
<dbReference type="AlphaFoldDB" id="A0A844YY11"/>
<keyword evidence="1" id="KW-0472">Membrane</keyword>
<dbReference type="RefSeq" id="WP_160770928.1">
    <property type="nucleotide sequence ID" value="NZ_WTYV01000002.1"/>
</dbReference>
<keyword evidence="1" id="KW-1133">Transmembrane helix</keyword>
<dbReference type="Proteomes" id="UP000466966">
    <property type="component" value="Unassembled WGS sequence"/>
</dbReference>
<name>A0A844YY11_9SPHN</name>
<sequence length="188" mass="18655">MDAGLGLAALGALGGVAVLRWSWSLAQRSTLANLAGWGLLATSLGLAAGFAGAWGVSVVALVGMTGAAALLGWAAATSPKLRAKASDRRVRMLPEAGEPSRPGGRVLTFAMVVVAGLAASIALGIALRGAALGVGWSEADANASALFAVPLAWGVLASVLLLLDSRRQQVTALIVTALPLVPALLAGS</sequence>
<comment type="caution">
    <text evidence="2">The sequence shown here is derived from an EMBL/GenBank/DDBJ whole genome shotgun (WGS) entry which is preliminary data.</text>
</comment>
<dbReference type="OrthoDB" id="7573860at2"/>
<evidence type="ECO:0000313" key="3">
    <source>
        <dbReference type="Proteomes" id="UP000466966"/>
    </source>
</evidence>
<protein>
    <submittedName>
        <fullName evidence="2">Uncharacterized protein</fullName>
    </submittedName>
</protein>
<feature type="transmembrane region" description="Helical" evidence="1">
    <location>
        <begin position="143"/>
        <end position="163"/>
    </location>
</feature>
<feature type="transmembrane region" description="Helical" evidence="1">
    <location>
        <begin position="170"/>
        <end position="187"/>
    </location>
</feature>